<keyword evidence="4 10" id="KW-0812">Transmembrane</keyword>
<evidence type="ECO:0000256" key="4">
    <source>
        <dbReference type="ARBA" id="ARBA00022692"/>
    </source>
</evidence>
<feature type="transmembrane region" description="Helical" evidence="10">
    <location>
        <begin position="2338"/>
        <end position="2358"/>
    </location>
</feature>
<feature type="transmembrane region" description="Helical" evidence="10">
    <location>
        <begin position="1474"/>
        <end position="1494"/>
    </location>
</feature>
<feature type="transmembrane region" description="Helical" evidence="10">
    <location>
        <begin position="85"/>
        <end position="108"/>
    </location>
</feature>
<feature type="transmembrane region" description="Helical" evidence="10">
    <location>
        <begin position="150"/>
        <end position="171"/>
    </location>
</feature>
<reference evidence="12" key="1">
    <citation type="submission" date="2013-05" db="EMBL/GenBank/DDBJ databases">
        <authorList>
            <person name="Yim A.K.Y."/>
            <person name="Chan T.F."/>
            <person name="Ji K.M."/>
            <person name="Liu X.Y."/>
            <person name="Zhou J.W."/>
            <person name="Li R.Q."/>
            <person name="Yang K.Y."/>
            <person name="Li J."/>
            <person name="Li M."/>
            <person name="Law P.T.W."/>
            <person name="Wu Y.L."/>
            <person name="Cai Z.L."/>
            <person name="Qin H."/>
            <person name="Bao Y."/>
            <person name="Leung R.K.K."/>
            <person name="Ng P.K.S."/>
            <person name="Zou J."/>
            <person name="Zhong X.J."/>
            <person name="Ran P.X."/>
            <person name="Zhong N.S."/>
            <person name="Liu Z.G."/>
            <person name="Tsui S.K.W."/>
        </authorList>
    </citation>
    <scope>NUCLEOTIDE SEQUENCE</scope>
    <source>
        <strain evidence="12">Derf</strain>
        <tissue evidence="12">Whole organism</tissue>
    </source>
</reference>
<keyword evidence="3" id="KW-0813">Transport</keyword>
<dbReference type="Pfam" id="PF00005">
    <property type="entry name" value="ABC_tran"/>
    <property type="match status" value="4"/>
</dbReference>
<name>A0A922L3K8_DERFA</name>
<dbReference type="GO" id="GO:0016020">
    <property type="term" value="C:membrane"/>
    <property type="evidence" value="ECO:0007669"/>
    <property type="project" value="UniProtKB-SubCell"/>
</dbReference>
<keyword evidence="6" id="KW-0067">ATP-binding</keyword>
<evidence type="ECO:0000256" key="1">
    <source>
        <dbReference type="ARBA" id="ARBA00004141"/>
    </source>
</evidence>
<feature type="transmembrane region" description="Helical" evidence="10">
    <location>
        <begin position="645"/>
        <end position="664"/>
    </location>
</feature>
<feature type="transmembrane region" description="Helical" evidence="10">
    <location>
        <begin position="2872"/>
        <end position="2891"/>
    </location>
</feature>
<feature type="transmembrane region" description="Helical" evidence="10">
    <location>
        <begin position="1384"/>
        <end position="1406"/>
    </location>
</feature>
<dbReference type="EMBL" id="ASGP02000004">
    <property type="protein sequence ID" value="KAH9512076.1"/>
    <property type="molecule type" value="Genomic_DNA"/>
</dbReference>
<evidence type="ECO:0000256" key="10">
    <source>
        <dbReference type="SAM" id="Phobius"/>
    </source>
</evidence>
<feature type="domain" description="ABC transporter" evidence="11">
    <location>
        <begin position="1003"/>
        <end position="1245"/>
    </location>
</feature>
<keyword evidence="5" id="KW-0547">Nucleotide-binding</keyword>
<feature type="transmembrane region" description="Helical" evidence="10">
    <location>
        <begin position="2916"/>
        <end position="2941"/>
    </location>
</feature>
<dbReference type="InterPro" id="IPR017871">
    <property type="entry name" value="ABC_transporter-like_CS"/>
</dbReference>
<feature type="transmembrane region" description="Helical" evidence="10">
    <location>
        <begin position="892"/>
        <end position="915"/>
    </location>
</feature>
<dbReference type="InterPro" id="IPR003439">
    <property type="entry name" value="ABC_transporter-like_ATP-bd"/>
</dbReference>
<feature type="transmembrane region" description="Helical" evidence="10">
    <location>
        <begin position="751"/>
        <end position="772"/>
    </location>
</feature>
<proteinExistence type="inferred from homology"/>
<feature type="compositionally biased region" description="Low complexity" evidence="9">
    <location>
        <begin position="977"/>
        <end position="996"/>
    </location>
</feature>
<evidence type="ECO:0000256" key="5">
    <source>
        <dbReference type="ARBA" id="ARBA00022741"/>
    </source>
</evidence>
<feature type="transmembrane region" description="Helical" evidence="10">
    <location>
        <begin position="1585"/>
        <end position="1607"/>
    </location>
</feature>
<gene>
    <name evidence="12" type="primary">wht-4_13</name>
    <name evidence="12" type="ORF">DERF_010484</name>
</gene>
<evidence type="ECO:0000256" key="8">
    <source>
        <dbReference type="ARBA" id="ARBA00023136"/>
    </source>
</evidence>
<reference evidence="12" key="2">
    <citation type="journal article" date="2022" name="Res Sq">
        <title>Comparative Genomics Reveals Insights into the Divergent Evolution of Astigmatic Mites and Household Pest Adaptations.</title>
        <authorList>
            <person name="Xiong Q."/>
            <person name="Wan A.T.-Y."/>
            <person name="Liu X.-Y."/>
            <person name="Fung C.S.-H."/>
            <person name="Xiao X."/>
            <person name="Malainual N."/>
            <person name="Hou J."/>
            <person name="Wang L."/>
            <person name="Wang M."/>
            <person name="Yang K."/>
            <person name="Cui Y."/>
            <person name="Leung E."/>
            <person name="Nong W."/>
            <person name="Shin S.-K."/>
            <person name="Au S."/>
            <person name="Jeong K.Y."/>
            <person name="Chew F.T."/>
            <person name="Hui J."/>
            <person name="Leung T.F."/>
            <person name="Tungtrongchitr A."/>
            <person name="Zhong N."/>
            <person name="Liu Z."/>
            <person name="Tsui S."/>
        </authorList>
    </citation>
    <scope>NUCLEOTIDE SEQUENCE</scope>
    <source>
        <strain evidence="12">Derf</strain>
        <tissue evidence="12">Whole organism</tissue>
    </source>
</reference>
<keyword evidence="7 10" id="KW-1133">Transmembrane helix</keyword>
<comment type="caution">
    <text evidence="12">The sequence shown here is derived from an EMBL/GenBank/DDBJ whole genome shotgun (WGS) entry which is preliminary data.</text>
</comment>
<evidence type="ECO:0000256" key="7">
    <source>
        <dbReference type="ARBA" id="ARBA00022989"/>
    </source>
</evidence>
<feature type="transmembrane region" description="Helical" evidence="10">
    <location>
        <begin position="1506"/>
        <end position="1527"/>
    </location>
</feature>
<feature type="transmembrane region" description="Helical" evidence="10">
    <location>
        <begin position="2840"/>
        <end position="2860"/>
    </location>
</feature>
<comment type="similarity">
    <text evidence="2">Belongs to the ABC transporter superfamily. ABCG family. Eye pigment precursor importer (TC 3.A.1.204) subfamily.</text>
</comment>
<evidence type="ECO:0000313" key="13">
    <source>
        <dbReference type="Proteomes" id="UP000790347"/>
    </source>
</evidence>
<dbReference type="InterPro" id="IPR013525">
    <property type="entry name" value="ABC2_TM"/>
</dbReference>
<feature type="transmembrane region" description="Helical" evidence="10">
    <location>
        <begin position="814"/>
        <end position="838"/>
    </location>
</feature>
<feature type="region of interest" description="Disordered" evidence="9">
    <location>
        <begin position="967"/>
        <end position="996"/>
    </location>
</feature>
<feature type="transmembrane region" description="Helical" evidence="10">
    <location>
        <begin position="32"/>
        <end position="56"/>
    </location>
</feature>
<dbReference type="PANTHER" id="PTHR48041:SF139">
    <property type="entry name" value="PROTEIN SCARLET"/>
    <property type="match status" value="1"/>
</dbReference>
<feature type="transmembrane region" description="Helical" evidence="10">
    <location>
        <begin position="1441"/>
        <end position="1462"/>
    </location>
</feature>
<feature type="transmembrane region" description="Helical" evidence="10">
    <location>
        <begin position="1328"/>
        <end position="1349"/>
    </location>
</feature>
<dbReference type="Pfam" id="PF01061">
    <property type="entry name" value="ABC2_membrane"/>
    <property type="match status" value="2"/>
</dbReference>
<feature type="transmembrane region" description="Helical" evidence="10">
    <location>
        <begin position="2063"/>
        <end position="2085"/>
    </location>
</feature>
<dbReference type="PROSITE" id="PS00211">
    <property type="entry name" value="ABC_TRANSPORTER_1"/>
    <property type="match status" value="4"/>
</dbReference>
<dbReference type="GO" id="GO:0005524">
    <property type="term" value="F:ATP binding"/>
    <property type="evidence" value="ECO:0007669"/>
    <property type="project" value="UniProtKB-KW"/>
</dbReference>
<feature type="transmembrane region" description="Helical" evidence="10">
    <location>
        <begin position="709"/>
        <end position="730"/>
    </location>
</feature>
<evidence type="ECO:0000313" key="12">
    <source>
        <dbReference type="EMBL" id="KAH9512076.1"/>
    </source>
</evidence>
<dbReference type="PANTHER" id="PTHR48041">
    <property type="entry name" value="ABC TRANSPORTER G FAMILY MEMBER 28"/>
    <property type="match status" value="1"/>
</dbReference>
<evidence type="ECO:0000256" key="3">
    <source>
        <dbReference type="ARBA" id="ARBA00022448"/>
    </source>
</evidence>
<feature type="transmembrane region" description="Helical" evidence="10">
    <location>
        <begin position="229"/>
        <end position="251"/>
    </location>
</feature>
<dbReference type="InterPro" id="IPR003593">
    <property type="entry name" value="AAA+_ATPase"/>
</dbReference>
<feature type="domain" description="ABC transporter" evidence="11">
    <location>
        <begin position="324"/>
        <end position="568"/>
    </location>
</feature>
<feature type="transmembrane region" description="Helical" evidence="10">
    <location>
        <begin position="1534"/>
        <end position="1556"/>
    </location>
</feature>
<dbReference type="InterPro" id="IPR050352">
    <property type="entry name" value="ABCG_transporters"/>
</dbReference>
<feature type="transmembrane region" description="Helical" evidence="10">
    <location>
        <begin position="844"/>
        <end position="866"/>
    </location>
</feature>
<evidence type="ECO:0000256" key="6">
    <source>
        <dbReference type="ARBA" id="ARBA00022840"/>
    </source>
</evidence>
<dbReference type="GO" id="GO:0016887">
    <property type="term" value="F:ATP hydrolysis activity"/>
    <property type="evidence" value="ECO:0007669"/>
    <property type="project" value="InterPro"/>
</dbReference>
<dbReference type="PROSITE" id="PS50893">
    <property type="entry name" value="ABC_TRANSPORTER_2"/>
    <property type="match status" value="4"/>
</dbReference>
<feature type="transmembrane region" description="Helical" evidence="10">
    <location>
        <begin position="2197"/>
        <end position="2222"/>
    </location>
</feature>
<dbReference type="Proteomes" id="UP000790347">
    <property type="component" value="Unassembled WGS sequence"/>
</dbReference>
<dbReference type="SMART" id="SM00382">
    <property type="entry name" value="AAA"/>
    <property type="match status" value="4"/>
</dbReference>
<keyword evidence="13" id="KW-1185">Reference proteome</keyword>
<accession>A0A922L3K8</accession>
<evidence type="ECO:0000256" key="9">
    <source>
        <dbReference type="SAM" id="MobiDB-lite"/>
    </source>
</evidence>
<evidence type="ECO:0000256" key="2">
    <source>
        <dbReference type="ARBA" id="ARBA00005814"/>
    </source>
</evidence>
<keyword evidence="8 10" id="KW-0472">Membrane</keyword>
<dbReference type="Gene3D" id="3.40.50.300">
    <property type="entry name" value="P-loop containing nucleotide triphosphate hydrolases"/>
    <property type="match status" value="5"/>
</dbReference>
<feature type="domain" description="ABC transporter" evidence="11">
    <location>
        <begin position="2431"/>
        <end position="2675"/>
    </location>
</feature>
<feature type="transmembrane region" description="Helical" evidence="10">
    <location>
        <begin position="1992"/>
        <end position="2014"/>
    </location>
</feature>
<protein>
    <submittedName>
        <fullName evidence="12">ABC protein, sub ABCG</fullName>
    </submittedName>
</protein>
<dbReference type="SUPFAM" id="SSF52540">
    <property type="entry name" value="P-loop containing nucleoside triphosphate hydrolases"/>
    <property type="match status" value="5"/>
</dbReference>
<dbReference type="GO" id="GO:0140359">
    <property type="term" value="F:ABC-type transporter activity"/>
    <property type="evidence" value="ECO:0007669"/>
    <property type="project" value="InterPro"/>
</dbReference>
<dbReference type="InterPro" id="IPR027417">
    <property type="entry name" value="P-loop_NTPase"/>
</dbReference>
<feature type="transmembrane region" description="Helical" evidence="10">
    <location>
        <begin position="120"/>
        <end position="138"/>
    </location>
</feature>
<feature type="transmembrane region" description="Helical" evidence="10">
    <location>
        <begin position="2814"/>
        <end position="2834"/>
    </location>
</feature>
<organism evidence="12 13">
    <name type="scientific">Dermatophagoides farinae</name>
    <name type="common">American house dust mite</name>
    <dbReference type="NCBI Taxonomy" id="6954"/>
    <lineage>
        <taxon>Eukaryota</taxon>
        <taxon>Metazoa</taxon>
        <taxon>Ecdysozoa</taxon>
        <taxon>Arthropoda</taxon>
        <taxon>Chelicerata</taxon>
        <taxon>Arachnida</taxon>
        <taxon>Acari</taxon>
        <taxon>Acariformes</taxon>
        <taxon>Sarcoptiformes</taxon>
        <taxon>Astigmata</taxon>
        <taxon>Psoroptidia</taxon>
        <taxon>Analgoidea</taxon>
        <taxon>Pyroglyphidae</taxon>
        <taxon>Dermatophagoidinae</taxon>
        <taxon>Dermatophagoides</taxon>
    </lineage>
</organism>
<comment type="subcellular location">
    <subcellularLocation>
        <location evidence="1">Membrane</location>
        <topology evidence="1">Multi-pass membrane protein</topology>
    </subcellularLocation>
</comment>
<sequence>MVMPGGCLPFDIEHYNQTCQDKLKDDRLNMTLIVFLTFITLLFLGLSIGMNSLIAVNSMKVFRHEYRKGWYSYASLIYPVHVNDMITSFFIVLMCVIILFMTCGIIYVDQYQINWHRLAILILFYYLMFMYGQSFGYFVLATCIDQLELLLLLCQMILIIFIMTNGLLVSINIMDKPFYLAISHIIGNRYLMDGIIYAFFGIDRCDPHTEYSKILKQLSIDPDNVYWNIMYPMFVTVVIRIISVVVMRWTFRNVNDGKIVSKKKVKTLARILTPSIEINFHEKPTSVQMIDSNNNFEVDLPNKNEFQQFCNGRYIIGWRHLTLFATETIYEMRPTPESLDDFGDKLILRNLSGQLQFGTLNSIMGSSGSGKTSLLKVFNGKMKTKLSGSTQFYLSRFVPIRTCYINQEVSNHLIPGLTSKQSLIYASKLKNCHQTQTIDHEQVATKLLNELDMANTANTMVQNCSGGERKRLALAMELTSVRMPNLICIDEPVSGLDSNSARLVLQCLRRFIARHPHITMVVSIHQPSTEQLDMFDLCYVLAFDGLGIYSGPPARIKSFLNEVSSIDDDKRFPIESLIRYSCTGHSNPIVQRLAEETNYQIHKITPSLLQDTVHIKDGVQFHQIRFSLRSVAILFRRLVHFSFGYQWPIWLAYTIMYIFISALFRDFFNEKIADIDGCISINDDFLAICSNVTNQKFIEDLRLINSVNYALFSSIAFFFLLDMQMINLFTLELKFFSTQHLNGWYTCGAYYLSKFLFDAITILPMAIMFVYLTDIYSLVSPNNYFVWQVLNLYLSSFSVMAIMNISIVLLRKSLIALFIVVGFSQGFFLLLSNIYTVIEDLNFIARFFSFLSIYRYQFPSTLWLIYGGERCRPYEIQSLMYMLNIPTNNDEYFYDCMVKLILLAIFYHTIALIVFCIKYNPLINRHERVEKIQEFRQKHEKLLNDLVRRRKHDDNFIDIIGFNIDNNNPRQQSDIQPSSSTSTPSTTGSSSIGPRTPQLIDEWCMVDGWKPSRKRKVILNRLNGSVRLNSLNALLGPSGAGKTSLINCLIGNVPAKNISSDTEIYINSEIIAQSSNSLVSFVPQFVHEIILGRFTVLETLYYAFCFKNPAHNHGRAYQHIQSTIQELMLNPKVLQTRFENCSGGEQRRVAIAQELMSIESKTPFLFIDEPTTGLDSESALVVMKCLQRLSEQNGITVIVSIHAPSSDILNMFDQLYIIAKGGVCIYSDQPDRLRPHLNRVTGIALNEDDSPIQEYLRIASNGIDDEQVRKLTQESVQQDHQRLTSHINKLAENECPFKSIPKGIPHYSRKFRFSDLWTQFKRLLCLSFIADIQVLIGVFVLCAFSLILFTSITNKDMVKPGGCLPFDIEHYNQTCQDKVKDDRLIGTFIMFLTFLMLLLLALSIGMNSLVAVNSMKVLRHEYRNGWYSYASLIYPVHLNDVITSFFIVLICAIILFITSGIIYVDQYRINWHRLAILILFYCFIFSYGQSFGYLVLATCIDQLELLLLLCQVILIISTMTNGLVVSIDIMDKPFYLAISHIIGTRYLMDGFIYVFFGIDRCDPQTEYSKTLKQFFIDPDNVYWNLMYPMFITIVIRIISVIVMRWTFRNVNNGKIVSKKKMETLGKMLTPSIEIDFHPTSVQIIDRNNNFEVDLHNENEFQQFCNGRYIIGWRHLTLFATETIYEVRPTPESLDDFGDKLILRNLSGQFQFGTLNAIMGSSGSGKTSLLKVFNGKMKTKLTGSTQFYLSRFVPIRTCYINQEVSNHLIPGLTSKQSLVYASKLKNCHQGQTIDHEQVATNLLNELDMANTANTMVQNCSGGERKRLALAMELTSVRMPNLICIDEPVSGLDSNSARLVLQCLRRFIARHPDITMVVSIHQPSTEQLDMFDLCYVLAFDGLGIYSGPPSGIKSFLTEASSIDNDKRFPIESLIRYSCTGHSNPIVQRLAEETDNQIHKITPSLLQDTVHIKDGVQFHQIRFSLRSVAILFRRLVHFSFGYQWPIWLAYTIMYIFISASFRDFFNEKIAETDGCISMDDDFLAICSNVTNQKFIEDLRLVNNVNYVLFSSIAFVLIMSIQMINLFTLELKFFSTQHLNESCSQSRSSVSTHPVNDPRIDVESKVLQTRFENCSGGEQRRVAIAQELMSIESKPPFLFVDEPTTGLDNGNECPFESIPKGLPHYSRKFRFFDLWTQFKRLLCFTFIADVRILIGVILLSAFAIFLNTSITNKDMLLPRGCLPFDIDNLNLTCSDKLKEDRLIGTFIMLLMMMLMLIISLSIGMYSVMAINFMKVLRFEYRKAAGFLYSFYGIDRCDPRTEYSQLLKQFFVDQENVYSNLKYTVIALLVVRIISAVLMRWTFRNVNNGKIVSKKKMETLARILTPSIEIDFHEKSTSVQMVDSNNNFEVDLPNENEFQQFCNGRYIIGWRHLTLFATDTIYEVRPTPELLDDFGEELILRNLSGQFQFGTLNAIMSSSGSGKTSLLKVFNGKMKTKLTGSTQFYLSRFVAIRTCYINQEVSNHLIPGLTSKQSLVYASKLKNCHETQTIDHEQVASKLLDELDMANTANTMVQNCSGGERKRLALAMELTSVRMPNLICIDEPVSGLDSNSARLVLQCLRRFIARHPDITMVVSIHQPSTEQLDMFDLCYVLAFDGLGIYSGPPARIKSFLTEASSIVDDKRFPIESLIRYSCTGHSNPIVQRLAEETDNQIHKITPSLLQDTVHIKDGVQFHQIRFSLRSVVVLFLRLAHCSVGYQWPLWLAYTFMYIFLASVFRSYYDLTITEIDGCLSMDDDFQSHCTNVTDQIWKEQLRLANNINYVLFSALSIMALTNISIMFLHKSFVGLFIVVGFSQCIFLLLSNIYNVIEDMNFIVRFFSFFSIYRYQFQSTLWLIYGSERCRPYEIQALMYMLNIPTNDEFFYECIVKLVLLAIFYHTIALIVFCIKYNPLINRHERAERIERYRNERLLNQEEKHKTILNLYH</sequence>
<feature type="transmembrane region" description="Helical" evidence="10">
    <location>
        <begin position="2262"/>
        <end position="2288"/>
    </location>
</feature>
<evidence type="ECO:0000259" key="11">
    <source>
        <dbReference type="PROSITE" id="PS50893"/>
    </source>
</evidence>
<feature type="transmembrane region" description="Helical" evidence="10">
    <location>
        <begin position="784"/>
        <end position="802"/>
    </location>
</feature>
<feature type="domain" description="ABC transporter" evidence="11">
    <location>
        <begin position="1678"/>
        <end position="1922"/>
    </location>
</feature>
<feature type="transmembrane region" description="Helical" evidence="10">
    <location>
        <begin position="2754"/>
        <end position="2771"/>
    </location>
</feature>